<feature type="transmembrane region" description="Helical" evidence="7">
    <location>
        <begin position="97"/>
        <end position="116"/>
    </location>
</feature>
<dbReference type="Pfam" id="PF00892">
    <property type="entry name" value="EamA"/>
    <property type="match status" value="2"/>
</dbReference>
<evidence type="ECO:0000259" key="8">
    <source>
        <dbReference type="Pfam" id="PF00892"/>
    </source>
</evidence>
<dbReference type="InterPro" id="IPR051258">
    <property type="entry name" value="Diverse_Substrate_Transporter"/>
</dbReference>
<proteinExistence type="inferred from homology"/>
<keyword evidence="3" id="KW-1003">Cell membrane</keyword>
<keyword evidence="10" id="KW-1185">Reference proteome</keyword>
<evidence type="ECO:0000256" key="7">
    <source>
        <dbReference type="SAM" id="Phobius"/>
    </source>
</evidence>
<dbReference type="InterPro" id="IPR000620">
    <property type="entry name" value="EamA_dom"/>
</dbReference>
<feature type="domain" description="EamA" evidence="8">
    <location>
        <begin position="10"/>
        <end position="142"/>
    </location>
</feature>
<feature type="transmembrane region" description="Helical" evidence="7">
    <location>
        <begin position="182"/>
        <end position="202"/>
    </location>
</feature>
<name>A0A9E6Y479_9ACTN</name>
<protein>
    <recommendedName>
        <fullName evidence="8">EamA domain-containing protein</fullName>
    </recommendedName>
</protein>
<dbReference type="Gene3D" id="1.10.3730.20">
    <property type="match status" value="1"/>
</dbReference>
<evidence type="ECO:0000256" key="3">
    <source>
        <dbReference type="ARBA" id="ARBA00022475"/>
    </source>
</evidence>
<keyword evidence="5 7" id="KW-1133">Transmembrane helix</keyword>
<dbReference type="RefSeq" id="WP_259312915.1">
    <property type="nucleotide sequence ID" value="NZ_CP087164.1"/>
</dbReference>
<dbReference type="KEGG" id="sbae:DSM104329_05334"/>
<dbReference type="Proteomes" id="UP001162834">
    <property type="component" value="Chromosome"/>
</dbReference>
<evidence type="ECO:0000313" key="9">
    <source>
        <dbReference type="EMBL" id="UGS38903.1"/>
    </source>
</evidence>
<evidence type="ECO:0000256" key="2">
    <source>
        <dbReference type="ARBA" id="ARBA00007362"/>
    </source>
</evidence>
<evidence type="ECO:0000313" key="10">
    <source>
        <dbReference type="Proteomes" id="UP001162834"/>
    </source>
</evidence>
<gene>
    <name evidence="9" type="ORF">DSM104329_05334</name>
</gene>
<evidence type="ECO:0000256" key="1">
    <source>
        <dbReference type="ARBA" id="ARBA00004651"/>
    </source>
</evidence>
<comment type="subcellular location">
    <subcellularLocation>
        <location evidence="1">Cell membrane</location>
        <topology evidence="1">Multi-pass membrane protein</topology>
    </subcellularLocation>
</comment>
<organism evidence="9 10">
    <name type="scientific">Capillimicrobium parvum</name>
    <dbReference type="NCBI Taxonomy" id="2884022"/>
    <lineage>
        <taxon>Bacteria</taxon>
        <taxon>Bacillati</taxon>
        <taxon>Actinomycetota</taxon>
        <taxon>Thermoleophilia</taxon>
        <taxon>Solirubrobacterales</taxon>
        <taxon>Capillimicrobiaceae</taxon>
        <taxon>Capillimicrobium</taxon>
    </lineage>
</organism>
<keyword evidence="4 7" id="KW-0812">Transmembrane</keyword>
<dbReference type="SUPFAM" id="SSF103481">
    <property type="entry name" value="Multidrug resistance efflux transporter EmrE"/>
    <property type="match status" value="2"/>
</dbReference>
<feature type="transmembrane region" description="Helical" evidence="7">
    <location>
        <begin position="242"/>
        <end position="264"/>
    </location>
</feature>
<keyword evidence="6 7" id="KW-0472">Membrane</keyword>
<comment type="similarity">
    <text evidence="2">Belongs to the EamA transporter family.</text>
</comment>
<feature type="transmembrane region" description="Helical" evidence="7">
    <location>
        <begin position="152"/>
        <end position="170"/>
    </location>
</feature>
<accession>A0A9E6Y479</accession>
<feature type="transmembrane region" description="Helical" evidence="7">
    <location>
        <begin position="270"/>
        <end position="288"/>
    </location>
</feature>
<feature type="transmembrane region" description="Helical" evidence="7">
    <location>
        <begin position="12"/>
        <end position="32"/>
    </location>
</feature>
<feature type="domain" description="EamA" evidence="8">
    <location>
        <begin position="153"/>
        <end position="287"/>
    </location>
</feature>
<feature type="transmembrane region" description="Helical" evidence="7">
    <location>
        <begin position="38"/>
        <end position="57"/>
    </location>
</feature>
<feature type="transmembrane region" description="Helical" evidence="7">
    <location>
        <begin position="214"/>
        <end position="235"/>
    </location>
</feature>
<dbReference type="PANTHER" id="PTHR42920:SF5">
    <property type="entry name" value="EAMA DOMAIN-CONTAINING PROTEIN"/>
    <property type="match status" value="1"/>
</dbReference>
<reference evidence="9" key="1">
    <citation type="journal article" date="2022" name="Int. J. Syst. Evol. Microbiol.">
        <title>Pseudomonas aegrilactucae sp. nov. and Pseudomonas morbosilactucae sp. nov., pathogens causing bacterial rot of lettuce in Japan.</title>
        <authorList>
            <person name="Sawada H."/>
            <person name="Fujikawa T."/>
            <person name="Satou M."/>
        </authorList>
    </citation>
    <scope>NUCLEOTIDE SEQUENCE</scope>
    <source>
        <strain evidence="9">0166_1</strain>
    </source>
</reference>
<dbReference type="GO" id="GO:0005886">
    <property type="term" value="C:plasma membrane"/>
    <property type="evidence" value="ECO:0007669"/>
    <property type="project" value="UniProtKB-SubCell"/>
</dbReference>
<feature type="transmembrane region" description="Helical" evidence="7">
    <location>
        <begin position="69"/>
        <end position="91"/>
    </location>
</feature>
<evidence type="ECO:0000256" key="6">
    <source>
        <dbReference type="ARBA" id="ARBA00023136"/>
    </source>
</evidence>
<evidence type="ECO:0000256" key="4">
    <source>
        <dbReference type="ARBA" id="ARBA00022692"/>
    </source>
</evidence>
<evidence type="ECO:0000256" key="5">
    <source>
        <dbReference type="ARBA" id="ARBA00022989"/>
    </source>
</evidence>
<dbReference type="InterPro" id="IPR037185">
    <property type="entry name" value="EmrE-like"/>
</dbReference>
<dbReference type="AlphaFoldDB" id="A0A9E6Y479"/>
<feature type="transmembrane region" description="Helical" evidence="7">
    <location>
        <begin position="128"/>
        <end position="146"/>
    </location>
</feature>
<sequence length="309" mass="31053">MRDHGRERQGIALCLISAAGFGAMAIFAKLAYGAGFDVSTLLLVRFGVAAVVLWAIVAVRRPARPSLRIVAYALGLGALGYALQAATFFASLERLDASLAALLLYAYPALVVLGGIALRREPANRRRLGALALAASGTVLVLAGGGAGALDAAGVALALGAAVAYTAYILAADRTVGQVDPVLLTALVVTAAAVVIGAFTAVRGGPQLDATTGGWATVAAIVVVCTVVPVLAFLLGLQRVGAATASIVSTVEPLVTVLLAMAVFGERLGPAQAAGGALVLAAVVLVNVRRRARRTVTARPEVAVASTAA</sequence>
<dbReference type="PANTHER" id="PTHR42920">
    <property type="entry name" value="OS03G0707200 PROTEIN-RELATED"/>
    <property type="match status" value="1"/>
</dbReference>
<dbReference type="EMBL" id="CP087164">
    <property type="protein sequence ID" value="UGS38903.1"/>
    <property type="molecule type" value="Genomic_DNA"/>
</dbReference>